<proteinExistence type="predicted"/>
<dbReference type="Pfam" id="PF13490">
    <property type="entry name" value="zf-HC2"/>
    <property type="match status" value="1"/>
</dbReference>
<reference evidence="3" key="1">
    <citation type="submission" date="2023-05" db="EMBL/GenBank/DDBJ databases">
        <title>Anaerotaeda fermentans gen. nov., sp. nov., a novel anaerobic planctomycete of the new family within the order Sedimentisphaerales isolated from Taman Peninsula, Russia.</title>
        <authorList>
            <person name="Khomyakova M.A."/>
            <person name="Merkel A.Y."/>
            <person name="Slobodkin A.I."/>
        </authorList>
    </citation>
    <scope>NUCLEOTIDE SEQUENCE</scope>
    <source>
        <strain evidence="3">M17dextr</strain>
    </source>
</reference>
<comment type="caution">
    <text evidence="3">The sequence shown here is derived from an EMBL/GenBank/DDBJ whole genome shotgun (WGS) entry which is preliminary data.</text>
</comment>
<sequence length="483" mass="53449">MMNCAESREQLVLHIEQLLDESEERRLAEHLAGCRSCRAELKELEILQQRLASSGRVAAEGSLEEPVMDRIIREQNVRLKSAAQAGAGLCLRRVLMKSPMTRVAAAAVAVIACVLAFSMWRDTTSVTLAGVVAKVEQIQSYLYRESATTRDQSGGDYTLEATVLTSNVYGVKTEQTTVKAGNGQETRLLMYLLPRKKSIVILNLTEKQHGRRELDDATLANMKIDTRDPREMIKRLLACKYSELGTAVIDGVTVQGYATTDPAYLGNTGENLSARLWVDVQTLLPVRYELEMDIREGVHISAVQEGYQWDIPVVAGDFEPDIPADFTADPMDGTPMPSYSDQGMIDALRIAADFTGRYPETLDHDALQRLVKAMTDALDREDGNPAVQQFREELKNAGSKEAAMRVSQGRFMKLMTLTMFPLMLAGQGAEPVYHGDVVTPSDAELPLMRWKISDGQYRVIFGDLQAETVTADVLAELEAALPK</sequence>
<keyword evidence="1" id="KW-0812">Transmembrane</keyword>
<evidence type="ECO:0000313" key="3">
    <source>
        <dbReference type="EMBL" id="MDI6448975.1"/>
    </source>
</evidence>
<evidence type="ECO:0000313" key="4">
    <source>
        <dbReference type="Proteomes" id="UP001431776"/>
    </source>
</evidence>
<feature type="domain" description="Putative zinc-finger" evidence="2">
    <location>
        <begin position="4"/>
        <end position="38"/>
    </location>
</feature>
<dbReference type="InterPro" id="IPR041916">
    <property type="entry name" value="Anti_sigma_zinc_sf"/>
</dbReference>
<organism evidence="3 4">
    <name type="scientific">Anaerobaca lacustris</name>
    <dbReference type="NCBI Taxonomy" id="3044600"/>
    <lineage>
        <taxon>Bacteria</taxon>
        <taxon>Pseudomonadati</taxon>
        <taxon>Planctomycetota</taxon>
        <taxon>Phycisphaerae</taxon>
        <taxon>Sedimentisphaerales</taxon>
        <taxon>Anaerobacaceae</taxon>
        <taxon>Anaerobaca</taxon>
    </lineage>
</organism>
<dbReference type="EMBL" id="JASCXX010000007">
    <property type="protein sequence ID" value="MDI6448975.1"/>
    <property type="molecule type" value="Genomic_DNA"/>
</dbReference>
<feature type="transmembrane region" description="Helical" evidence="1">
    <location>
        <begin position="103"/>
        <end position="120"/>
    </location>
</feature>
<dbReference type="Gene3D" id="1.10.10.1320">
    <property type="entry name" value="Anti-sigma factor, zinc-finger domain"/>
    <property type="match status" value="1"/>
</dbReference>
<dbReference type="RefSeq" id="WP_349244384.1">
    <property type="nucleotide sequence ID" value="NZ_JASCXX010000007.1"/>
</dbReference>
<dbReference type="InterPro" id="IPR027383">
    <property type="entry name" value="Znf_put"/>
</dbReference>
<keyword evidence="1" id="KW-1133">Transmembrane helix</keyword>
<protein>
    <submittedName>
        <fullName evidence="3">Anti-sigma factor</fullName>
    </submittedName>
</protein>
<evidence type="ECO:0000259" key="2">
    <source>
        <dbReference type="Pfam" id="PF13490"/>
    </source>
</evidence>
<gene>
    <name evidence="3" type="ORF">QJ522_07945</name>
</gene>
<keyword evidence="4" id="KW-1185">Reference proteome</keyword>
<dbReference type="Proteomes" id="UP001431776">
    <property type="component" value="Unassembled WGS sequence"/>
</dbReference>
<keyword evidence="1" id="KW-0472">Membrane</keyword>
<name>A0AAW6TWH4_9BACT</name>
<accession>A0AAW6TWH4</accession>
<dbReference type="AlphaFoldDB" id="A0AAW6TWH4"/>
<evidence type="ECO:0000256" key="1">
    <source>
        <dbReference type="SAM" id="Phobius"/>
    </source>
</evidence>